<dbReference type="EMBL" id="MAMP01000024">
    <property type="protein sequence ID" value="OES43853.1"/>
    <property type="molecule type" value="Genomic_DNA"/>
</dbReference>
<reference evidence="1 2" key="1">
    <citation type="submission" date="2016-06" db="EMBL/GenBank/DDBJ databases">
        <title>Domibacillus iocasae genome sequencing.</title>
        <authorList>
            <person name="Verma A."/>
            <person name="Pal Y."/>
            <person name="Ojha A.K."/>
            <person name="Krishnamurthi S."/>
        </authorList>
    </citation>
    <scope>NUCLEOTIDE SEQUENCE [LARGE SCALE GENOMIC DNA]</scope>
    <source>
        <strain evidence="1 2">DSM 29979</strain>
    </source>
</reference>
<dbReference type="Proteomes" id="UP000095658">
    <property type="component" value="Unassembled WGS sequence"/>
</dbReference>
<proteinExistence type="predicted"/>
<keyword evidence="2" id="KW-1185">Reference proteome</keyword>
<accession>A0A1E7DLC6</accession>
<organism evidence="1 2">
    <name type="scientific">Domibacillus iocasae</name>
    <dbReference type="NCBI Taxonomy" id="1714016"/>
    <lineage>
        <taxon>Bacteria</taxon>
        <taxon>Bacillati</taxon>
        <taxon>Bacillota</taxon>
        <taxon>Bacilli</taxon>
        <taxon>Bacillales</taxon>
        <taxon>Bacillaceae</taxon>
        <taxon>Domibacillus</taxon>
    </lineage>
</organism>
<gene>
    <name evidence="1" type="ORF">BA724_12225</name>
</gene>
<sequence>MSLFLGLGIAIAGYFIGDGLKNWKNPSEKNFIDHFKKRDEPELIEAGEVHRFIGTPKGEAKALIEENPDIPSITINRKIYFSRTTLREWLAAQKLRSS</sequence>
<protein>
    <recommendedName>
        <fullName evidence="3">DNA-binding protein</fullName>
    </recommendedName>
</protein>
<dbReference type="STRING" id="1714016.BA724_12225"/>
<evidence type="ECO:0000313" key="2">
    <source>
        <dbReference type="Proteomes" id="UP000095658"/>
    </source>
</evidence>
<name>A0A1E7DLC6_9BACI</name>
<dbReference type="AlphaFoldDB" id="A0A1E7DLC6"/>
<comment type="caution">
    <text evidence="1">The sequence shown here is derived from an EMBL/GenBank/DDBJ whole genome shotgun (WGS) entry which is preliminary data.</text>
</comment>
<evidence type="ECO:0008006" key="3">
    <source>
        <dbReference type="Google" id="ProtNLM"/>
    </source>
</evidence>
<evidence type="ECO:0000313" key="1">
    <source>
        <dbReference type="EMBL" id="OES43853.1"/>
    </source>
</evidence>
<dbReference type="OrthoDB" id="2361226at2"/>